<dbReference type="Gramene" id="rna-AYBTSS11_LOCUS27411">
    <property type="protein sequence ID" value="CAJ1975299.1"/>
    <property type="gene ID" value="gene-AYBTSS11_LOCUS27411"/>
</dbReference>
<dbReference type="AlphaFoldDB" id="A0AA86TJ35"/>
<reference evidence="1" key="1">
    <citation type="submission" date="2023-10" db="EMBL/GenBank/DDBJ databases">
        <authorList>
            <person name="Domelevo Entfellner J.-B."/>
        </authorList>
    </citation>
    <scope>NUCLEOTIDE SEQUENCE</scope>
</reference>
<dbReference type="Proteomes" id="UP001189624">
    <property type="component" value="Chromosome 9"/>
</dbReference>
<protein>
    <submittedName>
        <fullName evidence="1">Uncharacterized protein</fullName>
    </submittedName>
</protein>
<dbReference type="EMBL" id="OY731406">
    <property type="protein sequence ID" value="CAJ1975299.1"/>
    <property type="molecule type" value="Genomic_DNA"/>
</dbReference>
<name>A0AA86TJ35_9FABA</name>
<gene>
    <name evidence="1" type="ORF">AYBTSS11_LOCUS27411</name>
</gene>
<accession>A0AA86TJ35</accession>
<sequence>MKVSVPEKQDRADRGVTRPLLAFALGLLETENFSGLRLLTDPISYEHANYITEEAS</sequence>
<proteinExistence type="predicted"/>
<evidence type="ECO:0000313" key="2">
    <source>
        <dbReference type="Proteomes" id="UP001189624"/>
    </source>
</evidence>
<evidence type="ECO:0000313" key="1">
    <source>
        <dbReference type="EMBL" id="CAJ1975299.1"/>
    </source>
</evidence>
<keyword evidence="2" id="KW-1185">Reference proteome</keyword>
<organism evidence="1 2">
    <name type="scientific">Sphenostylis stenocarpa</name>
    <dbReference type="NCBI Taxonomy" id="92480"/>
    <lineage>
        <taxon>Eukaryota</taxon>
        <taxon>Viridiplantae</taxon>
        <taxon>Streptophyta</taxon>
        <taxon>Embryophyta</taxon>
        <taxon>Tracheophyta</taxon>
        <taxon>Spermatophyta</taxon>
        <taxon>Magnoliopsida</taxon>
        <taxon>eudicotyledons</taxon>
        <taxon>Gunneridae</taxon>
        <taxon>Pentapetalae</taxon>
        <taxon>rosids</taxon>
        <taxon>fabids</taxon>
        <taxon>Fabales</taxon>
        <taxon>Fabaceae</taxon>
        <taxon>Papilionoideae</taxon>
        <taxon>50 kb inversion clade</taxon>
        <taxon>NPAAA clade</taxon>
        <taxon>indigoferoid/millettioid clade</taxon>
        <taxon>Phaseoleae</taxon>
        <taxon>Sphenostylis</taxon>
    </lineage>
</organism>